<keyword evidence="2" id="KW-1185">Reference proteome</keyword>
<proteinExistence type="predicted"/>
<dbReference type="InterPro" id="IPR016024">
    <property type="entry name" value="ARM-type_fold"/>
</dbReference>
<dbReference type="GO" id="GO:0016887">
    <property type="term" value="F:ATP hydrolysis activity"/>
    <property type="evidence" value="ECO:0007669"/>
    <property type="project" value="InterPro"/>
</dbReference>
<keyword evidence="1" id="KW-0067">ATP-binding</keyword>
<dbReference type="GO" id="GO:0003677">
    <property type="term" value="F:DNA binding"/>
    <property type="evidence" value="ECO:0007669"/>
    <property type="project" value="InterPro"/>
</dbReference>
<comment type="caution">
    <text evidence="1">The sequence shown here is derived from an EMBL/GenBank/DDBJ whole genome shotgun (WGS) entry which is preliminary data.</text>
</comment>
<evidence type="ECO:0000313" key="1">
    <source>
        <dbReference type="EMBL" id="KAA0195905.1"/>
    </source>
</evidence>
<dbReference type="AlphaFoldDB" id="A0A8E0S3X7"/>
<keyword evidence="1" id="KW-0378">Hydrolase</keyword>
<keyword evidence="1" id="KW-0347">Helicase</keyword>
<reference evidence="1" key="1">
    <citation type="submission" date="2019-05" db="EMBL/GenBank/DDBJ databases">
        <title>Annotation for the trematode Fasciolopsis buski.</title>
        <authorList>
            <person name="Choi Y.-J."/>
        </authorList>
    </citation>
    <scope>NUCLEOTIDE SEQUENCE</scope>
    <source>
        <strain evidence="1">HT</strain>
        <tissue evidence="1">Whole worm</tissue>
    </source>
</reference>
<dbReference type="EMBL" id="LUCM01003372">
    <property type="protein sequence ID" value="KAA0195905.1"/>
    <property type="molecule type" value="Genomic_DNA"/>
</dbReference>
<accession>A0A8E0S3X7</accession>
<dbReference type="InterPro" id="IPR011989">
    <property type="entry name" value="ARM-like"/>
</dbReference>
<evidence type="ECO:0000313" key="2">
    <source>
        <dbReference type="Proteomes" id="UP000728185"/>
    </source>
</evidence>
<dbReference type="Gene3D" id="1.25.10.10">
    <property type="entry name" value="Leucine-rich Repeat Variant"/>
    <property type="match status" value="1"/>
</dbReference>
<dbReference type="PANTHER" id="PTHR36498">
    <property type="entry name" value="TATA-BINDING PROTEIN-ASSOCIATED FACTOR 172"/>
    <property type="match status" value="1"/>
</dbReference>
<gene>
    <name evidence="1" type="ORF">FBUS_11127</name>
</gene>
<dbReference type="PANTHER" id="PTHR36498:SF1">
    <property type="entry name" value="TATA-BINDING PROTEIN-ASSOCIATED FACTOR 172"/>
    <property type="match status" value="1"/>
</dbReference>
<sequence length="254" mass="27103">MIRSNSRYLEDILVRVLCTLALDQLSDFVSDEVVAPVRETAAQLLGVLSRHLSADRVLLVTRHLIYLISLNGTNQVDQSTDTTGSGSVPVEWKNNWMIVHGGLLGIKYLLASRKDLRSVLLPLVTPCLIDQLVGSGSSNAGAHHPDSSKDTTRSVADEDIRAAAASALIPVVDAEWLLTFSSSSRAHQLIGHIWHLLRESTTDLSPSTGPLLQLICVLTTAQTEAAQVAAASLADSNAGKIMAVGSTTAYVSIS</sequence>
<protein>
    <submittedName>
        <fullName evidence="1">Putative Helicase mot1</fullName>
    </submittedName>
</protein>
<dbReference type="SUPFAM" id="SSF48371">
    <property type="entry name" value="ARM repeat"/>
    <property type="match status" value="1"/>
</dbReference>
<dbReference type="GO" id="GO:0017025">
    <property type="term" value="F:TBP-class protein binding"/>
    <property type="evidence" value="ECO:0007669"/>
    <property type="project" value="InterPro"/>
</dbReference>
<dbReference type="OrthoDB" id="10252227at2759"/>
<name>A0A8E0S3X7_9TREM</name>
<organism evidence="1 2">
    <name type="scientific">Fasciolopsis buskii</name>
    <dbReference type="NCBI Taxonomy" id="27845"/>
    <lineage>
        <taxon>Eukaryota</taxon>
        <taxon>Metazoa</taxon>
        <taxon>Spiralia</taxon>
        <taxon>Lophotrochozoa</taxon>
        <taxon>Platyhelminthes</taxon>
        <taxon>Trematoda</taxon>
        <taxon>Digenea</taxon>
        <taxon>Plagiorchiida</taxon>
        <taxon>Echinostomata</taxon>
        <taxon>Echinostomatoidea</taxon>
        <taxon>Fasciolidae</taxon>
        <taxon>Fasciolopsis</taxon>
    </lineage>
</organism>
<dbReference type="GO" id="GO:0004386">
    <property type="term" value="F:helicase activity"/>
    <property type="evidence" value="ECO:0007669"/>
    <property type="project" value="UniProtKB-KW"/>
</dbReference>
<dbReference type="InterPro" id="IPR044972">
    <property type="entry name" value="Mot1"/>
</dbReference>
<dbReference type="Proteomes" id="UP000728185">
    <property type="component" value="Unassembled WGS sequence"/>
</dbReference>
<keyword evidence="1" id="KW-0547">Nucleotide-binding</keyword>